<evidence type="ECO:0000313" key="5">
    <source>
        <dbReference type="Proteomes" id="UP001219525"/>
    </source>
</evidence>
<dbReference type="PANTHER" id="PTHR36167:SF3">
    <property type="entry name" value="C2H2 FINGER DOMAIN TRANSCRIPTION FACTOR (EUROFUNG)-RELATED"/>
    <property type="match status" value="1"/>
</dbReference>
<feature type="domain" description="C2H2-type" evidence="3">
    <location>
        <begin position="318"/>
        <end position="349"/>
    </location>
</feature>
<feature type="compositionally biased region" description="Basic and acidic residues" evidence="2">
    <location>
        <begin position="138"/>
        <end position="151"/>
    </location>
</feature>
<feature type="region of interest" description="Disordered" evidence="2">
    <location>
        <begin position="243"/>
        <end position="291"/>
    </location>
</feature>
<feature type="region of interest" description="Disordered" evidence="2">
    <location>
        <begin position="511"/>
        <end position="530"/>
    </location>
</feature>
<evidence type="ECO:0000259" key="3">
    <source>
        <dbReference type="PROSITE" id="PS50157"/>
    </source>
</evidence>
<feature type="region of interest" description="Disordered" evidence="2">
    <location>
        <begin position="50"/>
        <end position="166"/>
    </location>
</feature>
<dbReference type="Proteomes" id="UP001219525">
    <property type="component" value="Unassembled WGS sequence"/>
</dbReference>
<keyword evidence="1" id="KW-0479">Metal-binding</keyword>
<proteinExistence type="predicted"/>
<comment type="caution">
    <text evidence="4">The sequence shown here is derived from an EMBL/GenBank/DDBJ whole genome shotgun (WGS) entry which is preliminary data.</text>
</comment>
<keyword evidence="1" id="KW-0863">Zinc-finger</keyword>
<feature type="region of interest" description="Disordered" evidence="2">
    <location>
        <begin position="367"/>
        <end position="400"/>
    </location>
</feature>
<dbReference type="PANTHER" id="PTHR36167">
    <property type="entry name" value="C2H2 FINGER DOMAIN TRANSCRIPTION FACTOR (EUROFUNG)-RELATED"/>
    <property type="match status" value="1"/>
</dbReference>
<dbReference type="GO" id="GO:0006355">
    <property type="term" value="P:regulation of DNA-templated transcription"/>
    <property type="evidence" value="ECO:0007669"/>
    <property type="project" value="InterPro"/>
</dbReference>
<dbReference type="PROSITE" id="PS50157">
    <property type="entry name" value="ZINC_FINGER_C2H2_2"/>
    <property type="match status" value="1"/>
</dbReference>
<keyword evidence="1" id="KW-0862">Zinc</keyword>
<feature type="compositionally biased region" description="Low complexity" evidence="2">
    <location>
        <begin position="110"/>
        <end position="126"/>
    </location>
</feature>
<keyword evidence="5" id="KW-1185">Reference proteome</keyword>
<evidence type="ECO:0000313" key="4">
    <source>
        <dbReference type="EMBL" id="KAJ7224219.1"/>
    </source>
</evidence>
<dbReference type="GO" id="GO:0008270">
    <property type="term" value="F:zinc ion binding"/>
    <property type="evidence" value="ECO:0007669"/>
    <property type="project" value="UniProtKB-KW"/>
</dbReference>
<feature type="compositionally biased region" description="Low complexity" evidence="2">
    <location>
        <begin position="389"/>
        <end position="399"/>
    </location>
</feature>
<feature type="region of interest" description="Disordered" evidence="2">
    <location>
        <begin position="549"/>
        <end position="575"/>
    </location>
</feature>
<feature type="compositionally biased region" description="Low complexity" evidence="2">
    <location>
        <begin position="252"/>
        <end position="281"/>
    </location>
</feature>
<feature type="compositionally biased region" description="Polar residues" evidence="2">
    <location>
        <begin position="514"/>
        <end position="530"/>
    </location>
</feature>
<reference evidence="4" key="1">
    <citation type="submission" date="2023-03" db="EMBL/GenBank/DDBJ databases">
        <title>Massive genome expansion in bonnet fungi (Mycena s.s.) driven by repeated elements and novel gene families across ecological guilds.</title>
        <authorList>
            <consortium name="Lawrence Berkeley National Laboratory"/>
            <person name="Harder C.B."/>
            <person name="Miyauchi S."/>
            <person name="Viragh M."/>
            <person name="Kuo A."/>
            <person name="Thoen E."/>
            <person name="Andreopoulos B."/>
            <person name="Lu D."/>
            <person name="Skrede I."/>
            <person name="Drula E."/>
            <person name="Henrissat B."/>
            <person name="Morin E."/>
            <person name="Kohler A."/>
            <person name="Barry K."/>
            <person name="LaButti K."/>
            <person name="Morin E."/>
            <person name="Salamov A."/>
            <person name="Lipzen A."/>
            <person name="Mereny Z."/>
            <person name="Hegedus B."/>
            <person name="Baldrian P."/>
            <person name="Stursova M."/>
            <person name="Weitz H."/>
            <person name="Taylor A."/>
            <person name="Grigoriev I.V."/>
            <person name="Nagy L.G."/>
            <person name="Martin F."/>
            <person name="Kauserud H."/>
        </authorList>
    </citation>
    <scope>NUCLEOTIDE SEQUENCE</scope>
    <source>
        <strain evidence="4">9144</strain>
    </source>
</reference>
<organism evidence="4 5">
    <name type="scientific">Mycena pura</name>
    <dbReference type="NCBI Taxonomy" id="153505"/>
    <lineage>
        <taxon>Eukaryota</taxon>
        <taxon>Fungi</taxon>
        <taxon>Dikarya</taxon>
        <taxon>Basidiomycota</taxon>
        <taxon>Agaricomycotina</taxon>
        <taxon>Agaricomycetes</taxon>
        <taxon>Agaricomycetidae</taxon>
        <taxon>Agaricales</taxon>
        <taxon>Marasmiineae</taxon>
        <taxon>Mycenaceae</taxon>
        <taxon>Mycena</taxon>
    </lineage>
</organism>
<dbReference type="AlphaFoldDB" id="A0AAD6YMV2"/>
<dbReference type="PROSITE" id="PS00028">
    <property type="entry name" value="ZINC_FINGER_C2H2_1"/>
    <property type="match status" value="1"/>
</dbReference>
<evidence type="ECO:0000256" key="2">
    <source>
        <dbReference type="SAM" id="MobiDB-lite"/>
    </source>
</evidence>
<feature type="compositionally biased region" description="Basic and acidic residues" evidence="2">
    <location>
        <begin position="565"/>
        <end position="575"/>
    </location>
</feature>
<dbReference type="Gene3D" id="3.30.160.60">
    <property type="entry name" value="Classic Zinc Finger"/>
    <property type="match status" value="1"/>
</dbReference>
<protein>
    <submittedName>
        <fullName evidence="4">Zn finger family DNA binding protein</fullName>
    </submittedName>
</protein>
<dbReference type="EMBL" id="JARJCW010000005">
    <property type="protein sequence ID" value="KAJ7224219.1"/>
    <property type="molecule type" value="Genomic_DNA"/>
</dbReference>
<gene>
    <name evidence="4" type="ORF">GGX14DRAFT_145026</name>
</gene>
<name>A0AAD6YMV2_9AGAR</name>
<feature type="compositionally biased region" description="Gly residues" evidence="2">
    <location>
        <begin position="555"/>
        <end position="564"/>
    </location>
</feature>
<accession>A0AAD6YMV2</accession>
<dbReference type="InterPro" id="IPR013087">
    <property type="entry name" value="Znf_C2H2_type"/>
</dbReference>
<evidence type="ECO:0000256" key="1">
    <source>
        <dbReference type="PROSITE-ProRule" id="PRU00042"/>
    </source>
</evidence>
<sequence>MLAAQHLPLLAIPSWTPAPDADPSTVPRASHTSFLLDRLVAHSVSPLSHLSPVTVEDDDPVSPSGPNYHYAPRASPDPYDPYPTPYTYAASSDLRRARAPSPARQDTPVSALAPLPANPNASASAPHSQDRFSFPALDRQKQSSIIDRRMSDPAVPYPSPPLRPQQQQQYRFTYDAPPHSPDSPFLLSRTPSLGSIRQTYSPTSMSHAEWKQDLPDSVSPFQPSFSSVLTASPPLQYAVHAAEDAYGPSPPGTATSSSSTTPTAASASAGAGAGSLPTLGPDDSPNAAKSKTYSFVALPGNTVRKRPRRRYDEIERLYQCAWPDCNKAYGTLNHLNAHVQMQKHGPKRSPNEFKELRKQWRKAKKEFESPTHAHALGFGADPGAGGDSAGPMRRSMSMNPRRDDLYHHPYAQQAHQRSFSGSALSPPLGVAIPQMRQQDVYGGYVPQSPQTGAYGHGLDFRAVQGQGSSAAGTPASWPPAGGGAGRAEMYASPLSTHAHSAYQYHGHGHAQMLEGTSTSGDAYPGQSPTRATLEHGRLPPNSMLLTPLVSSGQGEAYGHGGGGYYDDKAGSGDEY</sequence>
<dbReference type="InterPro" id="IPR039327">
    <property type="entry name" value="CON7-like"/>
</dbReference>